<proteinExistence type="predicted"/>
<evidence type="ECO:0000256" key="2">
    <source>
        <dbReference type="ARBA" id="ARBA00022475"/>
    </source>
</evidence>
<dbReference type="InterPro" id="IPR013766">
    <property type="entry name" value="Thioredoxin_domain"/>
</dbReference>
<dbReference type="PANTHER" id="PTHR32234">
    <property type="entry name" value="THIOL:DISULFIDE INTERCHANGE PROTEIN DSBD"/>
    <property type="match status" value="1"/>
</dbReference>
<evidence type="ECO:0000256" key="4">
    <source>
        <dbReference type="ARBA" id="ARBA00022748"/>
    </source>
</evidence>
<comment type="subcellular location">
    <subcellularLocation>
        <location evidence="1">Cell membrane</location>
        <topology evidence="1">Multi-pass membrane protein</topology>
    </subcellularLocation>
</comment>
<evidence type="ECO:0000256" key="7">
    <source>
        <dbReference type="ARBA" id="ARBA00023284"/>
    </source>
</evidence>
<dbReference type="InterPro" id="IPR036929">
    <property type="entry name" value="DsbDN_sf"/>
</dbReference>
<dbReference type="PANTHER" id="PTHR32234:SF0">
    <property type="entry name" value="THIOL:DISULFIDE INTERCHANGE PROTEIN DSBD"/>
    <property type="match status" value="1"/>
</dbReference>
<keyword evidence="4" id="KW-0201">Cytochrome c-type biogenesis</keyword>
<dbReference type="Pfam" id="PF02683">
    <property type="entry name" value="DsbD_TM"/>
    <property type="match status" value="1"/>
</dbReference>
<dbReference type="PROSITE" id="PS00194">
    <property type="entry name" value="THIOREDOXIN_1"/>
    <property type="match status" value="1"/>
</dbReference>
<sequence>MIFIRVIAYFVLSLCAVWVNAANEFLASDQAFKFQATSLSEQTVELKWDVAPHYYLYHDQFKVSQAQKPLAFKLPAGQEKDDPTFGLTRVHYGQVTTQIQVKPNQQYQITWQGCAEDGLCYPVQRKTIQTDADGLLPQHNLSAGKGNLLQQLNQNNQAALNTNLNDADKHQANGSSTQKQVTTTANTVTTKELKLEQQTLENKAQLAENAVAVTQADPKLTPESVENVDLANSLEIENTDTALTDNTFAASANSSNTETASSTSLNQQWNNDQFFLNLLSGQGLLLNAFIFLGFGVLLAFLPCSLPLIPILSGILVQRNTGYKAAAIAITFIVSMALVYGLMGVVASHIGYSVQRWFQNPVVIAVFAMLFVLFALNLFGLYQLSLPQAVLQRLDRIQQYQKGGTLLGAGVMGVISALIVGPCMSAPLAGALLYVSHLDQAALGGLYLFLLGLGMGIPLLIASVFGAKYLPKPGLWMERLKFSFGFIILAMALYFARPLFSVTWYYVAFAVVLFAFAAYLIAILRHVLHRPQRFSLLALAAVIASSGIWHVNQSIASVNAQVQADQLQPWIKVRTEQELNAALAAHAHQKIVIDVYADWCVACQPIERDVIPRTDVQDALKHVVRIKLDLTEQHPSQDALLKKWQILGPPTLLFLADPRREQRELRLTGAYNAAQLIQNIHQLQEAAP</sequence>
<feature type="transmembrane region" description="Helical" evidence="8">
    <location>
        <begin position="404"/>
        <end position="433"/>
    </location>
</feature>
<dbReference type="InterPro" id="IPR036249">
    <property type="entry name" value="Thioredoxin-like_sf"/>
</dbReference>
<organism evidence="11 12">
    <name type="scientific">Acinetobacter towneri</name>
    <dbReference type="NCBI Taxonomy" id="202956"/>
    <lineage>
        <taxon>Bacteria</taxon>
        <taxon>Pseudomonadati</taxon>
        <taxon>Pseudomonadota</taxon>
        <taxon>Gammaproteobacteria</taxon>
        <taxon>Moraxellales</taxon>
        <taxon>Moraxellaceae</taxon>
        <taxon>Acinetobacter</taxon>
    </lineage>
</organism>
<dbReference type="Pfam" id="PF11412">
    <property type="entry name" value="DsbD_N"/>
    <property type="match status" value="1"/>
</dbReference>
<keyword evidence="5 8" id="KW-1133">Transmembrane helix</keyword>
<feature type="transmembrane region" description="Helical" evidence="8">
    <location>
        <begin position="478"/>
        <end position="495"/>
    </location>
</feature>
<dbReference type="GO" id="GO:0045454">
    <property type="term" value="P:cell redox homeostasis"/>
    <property type="evidence" value="ECO:0007669"/>
    <property type="project" value="TreeGrafter"/>
</dbReference>
<dbReference type="SUPFAM" id="SSF52833">
    <property type="entry name" value="Thioredoxin-like"/>
    <property type="match status" value="1"/>
</dbReference>
<feature type="transmembrane region" description="Helical" evidence="8">
    <location>
        <begin position="501"/>
        <end position="521"/>
    </location>
</feature>
<dbReference type="EC" id="1.8.1.8" evidence="11"/>
<keyword evidence="9" id="KW-0732">Signal</keyword>
<keyword evidence="7" id="KW-0676">Redox-active center</keyword>
<dbReference type="Gene3D" id="3.40.30.10">
    <property type="entry name" value="Glutaredoxin"/>
    <property type="match status" value="1"/>
</dbReference>
<dbReference type="SUPFAM" id="SSF74863">
    <property type="entry name" value="Thiol:disulfide interchange protein DsbD, N-terminal domain (DsbD-alpha)"/>
    <property type="match status" value="1"/>
</dbReference>
<dbReference type="PROSITE" id="PS51352">
    <property type="entry name" value="THIOREDOXIN_2"/>
    <property type="match status" value="1"/>
</dbReference>
<reference evidence="12" key="1">
    <citation type="submission" date="2019-11" db="EMBL/GenBank/DDBJ databases">
        <title>Escherichia coli 1916D6.</title>
        <authorList>
            <person name="Yao H."/>
            <person name="Du X."/>
            <person name="Yu R."/>
            <person name="Li A."/>
        </authorList>
    </citation>
    <scope>NUCLEOTIDE SEQUENCE [LARGE SCALE GENOMIC DNA]</scope>
    <source>
        <strain evidence="12">19110F47</strain>
    </source>
</reference>
<gene>
    <name evidence="11" type="primary">dsbD</name>
    <name evidence="11" type="ORF">GJD93_08305</name>
</gene>
<name>A0AAP9GUT9_9GAMM</name>
<evidence type="ECO:0000313" key="11">
    <source>
        <dbReference type="EMBL" id="QGM27682.1"/>
    </source>
</evidence>
<dbReference type="Gene3D" id="2.60.40.1250">
    <property type="entry name" value="Thiol:disulfide interchange protein DsbD, N-terminal domain"/>
    <property type="match status" value="1"/>
</dbReference>
<evidence type="ECO:0000259" key="10">
    <source>
        <dbReference type="PROSITE" id="PS51352"/>
    </source>
</evidence>
<feature type="transmembrane region" description="Helical" evidence="8">
    <location>
        <begin position="445"/>
        <end position="466"/>
    </location>
</feature>
<keyword evidence="2" id="KW-1003">Cell membrane</keyword>
<dbReference type="Pfam" id="PF13899">
    <property type="entry name" value="Thioredoxin_7"/>
    <property type="match status" value="1"/>
</dbReference>
<dbReference type="InterPro" id="IPR017937">
    <property type="entry name" value="Thioredoxin_CS"/>
</dbReference>
<evidence type="ECO:0000256" key="5">
    <source>
        <dbReference type="ARBA" id="ARBA00022989"/>
    </source>
</evidence>
<evidence type="ECO:0000256" key="1">
    <source>
        <dbReference type="ARBA" id="ARBA00004651"/>
    </source>
</evidence>
<feature type="domain" description="Thioredoxin" evidence="10">
    <location>
        <begin position="548"/>
        <end position="684"/>
    </location>
</feature>
<keyword evidence="11" id="KW-0560">Oxidoreductase</keyword>
<dbReference type="GO" id="GO:0017004">
    <property type="term" value="P:cytochrome complex assembly"/>
    <property type="evidence" value="ECO:0007669"/>
    <property type="project" value="UniProtKB-KW"/>
</dbReference>
<dbReference type="GO" id="GO:0047134">
    <property type="term" value="F:protein-disulfide reductase [NAD(P)H] activity"/>
    <property type="evidence" value="ECO:0007669"/>
    <property type="project" value="UniProtKB-EC"/>
</dbReference>
<dbReference type="Proteomes" id="UP000405075">
    <property type="component" value="Chromosome"/>
</dbReference>
<evidence type="ECO:0000256" key="9">
    <source>
        <dbReference type="SAM" id="SignalP"/>
    </source>
</evidence>
<protein>
    <submittedName>
        <fullName evidence="11">Protein-disulfide reductase DsbD</fullName>
        <ecNumber evidence="11">1.8.1.8</ecNumber>
    </submittedName>
</protein>
<dbReference type="InterPro" id="IPR028250">
    <property type="entry name" value="DsbDN"/>
</dbReference>
<dbReference type="GO" id="GO:0005886">
    <property type="term" value="C:plasma membrane"/>
    <property type="evidence" value="ECO:0007669"/>
    <property type="project" value="UniProtKB-SubCell"/>
</dbReference>
<feature type="chain" id="PRO_5042833655" evidence="9">
    <location>
        <begin position="22"/>
        <end position="687"/>
    </location>
</feature>
<dbReference type="NCBIfam" id="NF001419">
    <property type="entry name" value="PRK00293.1"/>
    <property type="match status" value="1"/>
</dbReference>
<dbReference type="EMBL" id="CP046045">
    <property type="protein sequence ID" value="QGM27682.1"/>
    <property type="molecule type" value="Genomic_DNA"/>
</dbReference>
<dbReference type="InterPro" id="IPR003834">
    <property type="entry name" value="Cyt_c_assmbl_TM_dom"/>
</dbReference>
<feature type="transmembrane region" description="Helical" evidence="8">
    <location>
        <begin position="361"/>
        <end position="383"/>
    </location>
</feature>
<evidence type="ECO:0000313" key="12">
    <source>
        <dbReference type="Proteomes" id="UP000405075"/>
    </source>
</evidence>
<dbReference type="RefSeq" id="WP_154320755.1">
    <property type="nucleotide sequence ID" value="NZ_CP046045.1"/>
</dbReference>
<feature type="transmembrane region" description="Helical" evidence="8">
    <location>
        <begin position="284"/>
        <end position="312"/>
    </location>
</feature>
<accession>A0AAP9GUT9</accession>
<evidence type="ECO:0000256" key="3">
    <source>
        <dbReference type="ARBA" id="ARBA00022692"/>
    </source>
</evidence>
<feature type="transmembrane region" description="Helical" evidence="8">
    <location>
        <begin position="324"/>
        <end position="349"/>
    </location>
</feature>
<dbReference type="AlphaFoldDB" id="A0AAP9GUT9"/>
<evidence type="ECO:0000256" key="6">
    <source>
        <dbReference type="ARBA" id="ARBA00023136"/>
    </source>
</evidence>
<evidence type="ECO:0000256" key="8">
    <source>
        <dbReference type="SAM" id="Phobius"/>
    </source>
</evidence>
<feature type="signal peptide" evidence="9">
    <location>
        <begin position="1"/>
        <end position="21"/>
    </location>
</feature>
<keyword evidence="6 8" id="KW-0472">Membrane</keyword>
<keyword evidence="3 8" id="KW-0812">Transmembrane</keyword>